<comment type="caution">
    <text evidence="8">The sequence shown here is derived from an EMBL/GenBank/DDBJ whole genome shotgun (WGS) entry which is preliminary data.</text>
</comment>
<dbReference type="GO" id="GO:0043022">
    <property type="term" value="F:ribosome binding"/>
    <property type="evidence" value="ECO:0007669"/>
    <property type="project" value="InterPro"/>
</dbReference>
<dbReference type="SUPFAM" id="SSF50447">
    <property type="entry name" value="Translation proteins"/>
    <property type="match status" value="1"/>
</dbReference>
<dbReference type="InterPro" id="IPR056792">
    <property type="entry name" value="PRC_RimM"/>
</dbReference>
<reference evidence="8 9" key="1">
    <citation type="journal article" date="2019" name="Nat. Microbiol.">
        <title>Mediterranean grassland soil C-N compound turnover is dependent on rainfall and depth, and is mediated by genomically divergent microorganisms.</title>
        <authorList>
            <person name="Diamond S."/>
            <person name="Andeer P.F."/>
            <person name="Li Z."/>
            <person name="Crits-Christoph A."/>
            <person name="Burstein D."/>
            <person name="Anantharaman K."/>
            <person name="Lane K.R."/>
            <person name="Thomas B.C."/>
            <person name="Pan C."/>
            <person name="Northen T.R."/>
            <person name="Banfield J.F."/>
        </authorList>
    </citation>
    <scope>NUCLEOTIDE SEQUENCE [LARGE SCALE GENOMIC DNA]</scope>
    <source>
        <strain evidence="8">WS_3</strain>
    </source>
</reference>
<feature type="domain" description="Ribosome maturation factor RimM PRC barrel" evidence="7">
    <location>
        <begin position="100"/>
        <end position="165"/>
    </location>
</feature>
<comment type="subcellular location">
    <subcellularLocation>
        <location evidence="5">Cytoplasm</location>
    </subcellularLocation>
</comment>
<proteinExistence type="inferred from homology"/>
<dbReference type="Pfam" id="PF24986">
    <property type="entry name" value="PRC_RimM"/>
    <property type="match status" value="1"/>
</dbReference>
<evidence type="ECO:0000313" key="9">
    <source>
        <dbReference type="Proteomes" id="UP000320184"/>
    </source>
</evidence>
<evidence type="ECO:0000256" key="2">
    <source>
        <dbReference type="ARBA" id="ARBA00022517"/>
    </source>
</evidence>
<comment type="similarity">
    <text evidence="5">Belongs to the RimM family.</text>
</comment>
<dbReference type="AlphaFoldDB" id="A0A538SM88"/>
<gene>
    <name evidence="5 8" type="primary">rimM</name>
    <name evidence="8" type="ORF">E6K73_02770</name>
</gene>
<dbReference type="EMBL" id="VBOT01000032">
    <property type="protein sequence ID" value="TMQ52482.1"/>
    <property type="molecule type" value="Genomic_DNA"/>
</dbReference>
<organism evidence="8 9">
    <name type="scientific">Eiseniibacteriota bacterium</name>
    <dbReference type="NCBI Taxonomy" id="2212470"/>
    <lineage>
        <taxon>Bacteria</taxon>
        <taxon>Candidatus Eiseniibacteriota</taxon>
    </lineage>
</organism>
<dbReference type="PANTHER" id="PTHR33692">
    <property type="entry name" value="RIBOSOME MATURATION FACTOR RIMM"/>
    <property type="match status" value="1"/>
</dbReference>
<dbReference type="GO" id="GO:0005737">
    <property type="term" value="C:cytoplasm"/>
    <property type="evidence" value="ECO:0007669"/>
    <property type="project" value="UniProtKB-SubCell"/>
</dbReference>
<dbReference type="GO" id="GO:0006364">
    <property type="term" value="P:rRNA processing"/>
    <property type="evidence" value="ECO:0007669"/>
    <property type="project" value="UniProtKB-UniRule"/>
</dbReference>
<dbReference type="InterPro" id="IPR009000">
    <property type="entry name" value="Transl_B-barrel_sf"/>
</dbReference>
<comment type="function">
    <text evidence="5">An accessory protein needed during the final step in the assembly of 30S ribosomal subunit, possibly for assembly of the head region. Essential for efficient processing of 16S rRNA. May be needed both before and after RbfA during the maturation of 16S rRNA. It has affinity for free ribosomal 30S subunits but not for 70S ribosomes.</text>
</comment>
<dbReference type="GO" id="GO:0005840">
    <property type="term" value="C:ribosome"/>
    <property type="evidence" value="ECO:0007669"/>
    <property type="project" value="InterPro"/>
</dbReference>
<dbReference type="InterPro" id="IPR011961">
    <property type="entry name" value="RimM"/>
</dbReference>
<keyword evidence="3 5" id="KW-0698">rRNA processing</keyword>
<dbReference type="HAMAP" id="MF_00014">
    <property type="entry name" value="Ribosome_mat_RimM"/>
    <property type="match status" value="1"/>
</dbReference>
<dbReference type="SUPFAM" id="SSF50346">
    <property type="entry name" value="PRC-barrel domain"/>
    <property type="match status" value="1"/>
</dbReference>
<dbReference type="InterPro" id="IPR011033">
    <property type="entry name" value="PRC_barrel-like_sf"/>
</dbReference>
<dbReference type="Gene3D" id="2.40.30.60">
    <property type="entry name" value="RimM"/>
    <property type="match status" value="1"/>
</dbReference>
<dbReference type="GO" id="GO:0042274">
    <property type="term" value="P:ribosomal small subunit biogenesis"/>
    <property type="evidence" value="ECO:0007669"/>
    <property type="project" value="UniProtKB-UniRule"/>
</dbReference>
<feature type="domain" description="RimM N-terminal" evidence="6">
    <location>
        <begin position="6"/>
        <end position="87"/>
    </location>
</feature>
<dbReference type="Proteomes" id="UP000320184">
    <property type="component" value="Unassembled WGS sequence"/>
</dbReference>
<dbReference type="NCBIfam" id="TIGR02273">
    <property type="entry name" value="16S_RimM"/>
    <property type="match status" value="1"/>
</dbReference>
<dbReference type="InterPro" id="IPR002676">
    <property type="entry name" value="RimM_N"/>
</dbReference>
<comment type="domain">
    <text evidence="5">The PRC barrel domain binds ribosomal protein uS19.</text>
</comment>
<evidence type="ECO:0000313" key="8">
    <source>
        <dbReference type="EMBL" id="TMQ52482.1"/>
    </source>
</evidence>
<sequence>MPLVLVGRIGRTHGVQGEVTLTRSSLSVAELMGVGTFVWRGPRGESIDLVLEGARPAHTRVLARFRGFAGRDEAAVLTNGELWAEAERLPDPGPGTVYAFQLVGLRVETEDGRDLGVLEDVLPLAAHPVYVVRGERELLVPATPEVLKRVELERGVITVALPRGLEDL</sequence>
<protein>
    <recommendedName>
        <fullName evidence="5">Ribosome maturation factor RimM</fullName>
    </recommendedName>
</protein>
<dbReference type="Gene3D" id="2.30.30.240">
    <property type="entry name" value="PRC-barrel domain"/>
    <property type="match status" value="1"/>
</dbReference>
<dbReference type="InterPro" id="IPR036976">
    <property type="entry name" value="RimM_N_sf"/>
</dbReference>
<dbReference type="PANTHER" id="PTHR33692:SF1">
    <property type="entry name" value="RIBOSOME MATURATION FACTOR RIMM"/>
    <property type="match status" value="1"/>
</dbReference>
<comment type="subunit">
    <text evidence="5">Binds ribosomal protein uS19.</text>
</comment>
<accession>A0A538SM88</accession>
<keyword evidence="2 5" id="KW-0690">Ribosome biogenesis</keyword>
<name>A0A538SM88_UNCEI</name>
<evidence type="ECO:0000259" key="6">
    <source>
        <dbReference type="Pfam" id="PF01782"/>
    </source>
</evidence>
<evidence type="ECO:0000256" key="5">
    <source>
        <dbReference type="HAMAP-Rule" id="MF_00014"/>
    </source>
</evidence>
<keyword evidence="4 5" id="KW-0143">Chaperone</keyword>
<keyword evidence="1 5" id="KW-0963">Cytoplasm</keyword>
<evidence type="ECO:0000256" key="3">
    <source>
        <dbReference type="ARBA" id="ARBA00022552"/>
    </source>
</evidence>
<dbReference type="Pfam" id="PF01782">
    <property type="entry name" value="RimM"/>
    <property type="match status" value="1"/>
</dbReference>
<evidence type="ECO:0000256" key="1">
    <source>
        <dbReference type="ARBA" id="ARBA00022490"/>
    </source>
</evidence>
<evidence type="ECO:0000256" key="4">
    <source>
        <dbReference type="ARBA" id="ARBA00023186"/>
    </source>
</evidence>
<evidence type="ECO:0000259" key="7">
    <source>
        <dbReference type="Pfam" id="PF24986"/>
    </source>
</evidence>